<dbReference type="GO" id="GO:0009234">
    <property type="term" value="P:menaquinone biosynthetic process"/>
    <property type="evidence" value="ECO:0007669"/>
    <property type="project" value="UniProtKB-UniRule"/>
</dbReference>
<feature type="binding site" evidence="5">
    <location>
        <begin position="100"/>
        <end position="101"/>
    </location>
    <ligand>
        <name>S-adenosyl-L-methionine</name>
        <dbReference type="ChEBI" id="CHEBI:59789"/>
    </ligand>
</feature>
<proteinExistence type="inferred from homology"/>
<evidence type="ECO:0000256" key="1">
    <source>
        <dbReference type="ARBA" id="ARBA00022428"/>
    </source>
</evidence>
<sequence length="228" mass="24796">MSQQVHRMFSEIAPRYDALNDVLSMGIHRQWRKVAVKLSGVQRGDSVLDCATGTGDLAIAFKKAVGDGEVIGTDFNADMLSTAPKKALEQGLDMKFEVADAMNLPYADKRFTVASISFGIRNVDDPKACCAELARVVKRGGRVVVLEFGQPTGLFGTFYRAWAKTAMPLLGRLVTGSDAPGDYLPRTMAAFPAGERFTAMMMETGRYTKADAHPLMNGLAFVYVGTVR</sequence>
<dbReference type="HAMAP" id="MF_01813">
    <property type="entry name" value="MenG_UbiE_methyltr"/>
    <property type="match status" value="1"/>
</dbReference>
<evidence type="ECO:0000313" key="7">
    <source>
        <dbReference type="Proteomes" id="UP000249061"/>
    </source>
</evidence>
<dbReference type="GO" id="GO:0006744">
    <property type="term" value="P:ubiquinone biosynthetic process"/>
    <property type="evidence" value="ECO:0007669"/>
    <property type="project" value="UniProtKB-UniPathway"/>
</dbReference>
<evidence type="ECO:0000256" key="3">
    <source>
        <dbReference type="ARBA" id="ARBA00022679"/>
    </source>
</evidence>
<accession>A0A2W5TUD9</accession>
<dbReference type="PANTHER" id="PTHR43591">
    <property type="entry name" value="METHYLTRANSFERASE"/>
    <property type="match status" value="1"/>
</dbReference>
<dbReference type="PANTHER" id="PTHR43591:SF24">
    <property type="entry name" value="2-METHOXY-6-POLYPRENYL-1,4-BENZOQUINOL METHYLASE, MITOCHONDRIAL"/>
    <property type="match status" value="1"/>
</dbReference>
<comment type="pathway">
    <text evidence="5">Quinol/quinone metabolism; menaquinone biosynthesis; menaquinol from 1,4-dihydroxy-2-naphthoate: step 2/2.</text>
</comment>
<dbReference type="EMBL" id="QFQP01000004">
    <property type="protein sequence ID" value="PZR16046.1"/>
    <property type="molecule type" value="Genomic_DNA"/>
</dbReference>
<comment type="caution">
    <text evidence="6">The sequence shown here is derived from an EMBL/GenBank/DDBJ whole genome shotgun (WGS) entry which is preliminary data.</text>
</comment>
<dbReference type="AlphaFoldDB" id="A0A2W5TUD9"/>
<keyword evidence="2 5" id="KW-0489">Methyltransferase</keyword>
<comment type="function">
    <text evidence="5">Methyltransferase required for the conversion of demethylmenaquinol (DMKH2) to menaquinol (MKH2).</text>
</comment>
<keyword evidence="1 5" id="KW-0474">Menaquinone biosynthesis</keyword>
<evidence type="ECO:0000256" key="2">
    <source>
        <dbReference type="ARBA" id="ARBA00022603"/>
    </source>
</evidence>
<dbReference type="InterPro" id="IPR029063">
    <property type="entry name" value="SAM-dependent_MTases_sf"/>
</dbReference>
<dbReference type="SUPFAM" id="SSF53335">
    <property type="entry name" value="S-adenosyl-L-methionine-dependent methyltransferases"/>
    <property type="match status" value="1"/>
</dbReference>
<dbReference type="Proteomes" id="UP000249061">
    <property type="component" value="Unassembled WGS sequence"/>
</dbReference>
<evidence type="ECO:0000256" key="4">
    <source>
        <dbReference type="ARBA" id="ARBA00022691"/>
    </source>
</evidence>
<dbReference type="UniPathway" id="UPA00232"/>
<keyword evidence="3 5" id="KW-0808">Transferase</keyword>
<evidence type="ECO:0000256" key="5">
    <source>
        <dbReference type="HAMAP-Rule" id="MF_01813"/>
    </source>
</evidence>
<comment type="catalytic activity">
    <reaction evidence="5">
        <text>a 2-demethylmenaquinol + S-adenosyl-L-methionine = a menaquinol + S-adenosyl-L-homocysteine + H(+)</text>
        <dbReference type="Rhea" id="RHEA:42640"/>
        <dbReference type="Rhea" id="RHEA-COMP:9539"/>
        <dbReference type="Rhea" id="RHEA-COMP:9563"/>
        <dbReference type="ChEBI" id="CHEBI:15378"/>
        <dbReference type="ChEBI" id="CHEBI:18151"/>
        <dbReference type="ChEBI" id="CHEBI:55437"/>
        <dbReference type="ChEBI" id="CHEBI:57856"/>
        <dbReference type="ChEBI" id="CHEBI:59789"/>
        <dbReference type="EC" id="2.1.1.163"/>
    </reaction>
</comment>
<dbReference type="GO" id="GO:0043770">
    <property type="term" value="F:demethylmenaquinone methyltransferase activity"/>
    <property type="evidence" value="ECO:0007669"/>
    <property type="project" value="UniProtKB-UniRule"/>
</dbReference>
<keyword evidence="6" id="KW-0830">Ubiquinone</keyword>
<dbReference type="PROSITE" id="PS51608">
    <property type="entry name" value="SAM_MT_UBIE"/>
    <property type="match status" value="1"/>
</dbReference>
<protein>
    <recommendedName>
        <fullName evidence="5">Demethylmenaquinone methyltransferase</fullName>
        <ecNumber evidence="5">2.1.1.163</ecNumber>
    </recommendedName>
</protein>
<evidence type="ECO:0000313" key="6">
    <source>
        <dbReference type="EMBL" id="PZR16046.1"/>
    </source>
</evidence>
<dbReference type="Gene3D" id="3.40.50.150">
    <property type="entry name" value="Vaccinia Virus protein VP39"/>
    <property type="match status" value="1"/>
</dbReference>
<dbReference type="PROSITE" id="PS01184">
    <property type="entry name" value="UBIE_2"/>
    <property type="match status" value="1"/>
</dbReference>
<dbReference type="InterPro" id="IPR023576">
    <property type="entry name" value="UbiE/COQ5_MeTrFase_CS"/>
</dbReference>
<dbReference type="UniPathway" id="UPA00079">
    <property type="reaction ID" value="UER00169"/>
</dbReference>
<dbReference type="NCBIfam" id="TIGR01934">
    <property type="entry name" value="MenG_MenH_UbiE"/>
    <property type="match status" value="1"/>
</dbReference>
<gene>
    <name evidence="5" type="primary">menG</name>
    <name evidence="6" type="ORF">DI536_07050</name>
</gene>
<dbReference type="Pfam" id="PF01209">
    <property type="entry name" value="Ubie_methyltran"/>
    <property type="match status" value="1"/>
</dbReference>
<dbReference type="EC" id="2.1.1.163" evidence="5"/>
<dbReference type="CDD" id="cd02440">
    <property type="entry name" value="AdoMet_MTases"/>
    <property type="match status" value="1"/>
</dbReference>
<organism evidence="6 7">
    <name type="scientific">Archangium gephyra</name>
    <dbReference type="NCBI Taxonomy" id="48"/>
    <lineage>
        <taxon>Bacteria</taxon>
        <taxon>Pseudomonadati</taxon>
        <taxon>Myxococcota</taxon>
        <taxon>Myxococcia</taxon>
        <taxon>Myxococcales</taxon>
        <taxon>Cystobacterineae</taxon>
        <taxon>Archangiaceae</taxon>
        <taxon>Archangium</taxon>
    </lineage>
</organism>
<name>A0A2W5TUD9_9BACT</name>
<feature type="binding site" evidence="5">
    <location>
        <position position="117"/>
    </location>
    <ligand>
        <name>S-adenosyl-L-methionine</name>
        <dbReference type="ChEBI" id="CHEBI:59789"/>
    </ligand>
</feature>
<dbReference type="GO" id="GO:0032259">
    <property type="term" value="P:methylation"/>
    <property type="evidence" value="ECO:0007669"/>
    <property type="project" value="UniProtKB-KW"/>
</dbReference>
<dbReference type="InterPro" id="IPR004033">
    <property type="entry name" value="UbiE/COQ5_MeTrFase"/>
</dbReference>
<keyword evidence="4 5" id="KW-0949">S-adenosyl-L-methionine</keyword>
<dbReference type="PROSITE" id="PS01183">
    <property type="entry name" value="UBIE_1"/>
    <property type="match status" value="1"/>
</dbReference>
<reference evidence="6 7" key="1">
    <citation type="submission" date="2017-08" db="EMBL/GenBank/DDBJ databases">
        <title>Infants hospitalized years apart are colonized by the same room-sourced microbial strains.</title>
        <authorList>
            <person name="Brooks B."/>
            <person name="Olm M.R."/>
            <person name="Firek B.A."/>
            <person name="Baker R."/>
            <person name="Thomas B.C."/>
            <person name="Morowitz M.J."/>
            <person name="Banfield J.F."/>
        </authorList>
    </citation>
    <scope>NUCLEOTIDE SEQUENCE [LARGE SCALE GENOMIC DNA]</scope>
    <source>
        <strain evidence="6">S2_003_000_R2_14</strain>
    </source>
</reference>
<feature type="binding site" evidence="5">
    <location>
        <position position="74"/>
    </location>
    <ligand>
        <name>S-adenosyl-L-methionine</name>
        <dbReference type="ChEBI" id="CHEBI:59789"/>
    </ligand>
</feature>
<comment type="similarity">
    <text evidence="5">Belongs to the class I-like SAM-binding methyltransferase superfamily. MenG/UbiE family.</text>
</comment>
<feature type="binding site" evidence="5">
    <location>
        <position position="54"/>
    </location>
    <ligand>
        <name>S-adenosyl-L-methionine</name>
        <dbReference type="ChEBI" id="CHEBI:59789"/>
    </ligand>
</feature>